<comment type="caution">
    <text evidence="1">The sequence shown here is derived from an EMBL/GenBank/DDBJ whole genome shotgun (WGS) entry which is preliminary data.</text>
</comment>
<gene>
    <name evidence="1" type="ORF">GCM10011499_08050</name>
</gene>
<dbReference type="RefSeq" id="WP_127073178.1">
    <property type="nucleotide sequence ID" value="NZ_BMKB01000001.1"/>
</dbReference>
<dbReference type="EMBL" id="BMKB01000001">
    <property type="protein sequence ID" value="GGA40865.1"/>
    <property type="molecule type" value="Genomic_DNA"/>
</dbReference>
<protein>
    <submittedName>
        <fullName evidence="1">Uncharacterized protein</fullName>
    </submittedName>
</protein>
<organism evidence="1 2">
    <name type="scientific">Pelagibacterium lentulum</name>
    <dbReference type="NCBI Taxonomy" id="2029865"/>
    <lineage>
        <taxon>Bacteria</taxon>
        <taxon>Pseudomonadati</taxon>
        <taxon>Pseudomonadota</taxon>
        <taxon>Alphaproteobacteria</taxon>
        <taxon>Hyphomicrobiales</taxon>
        <taxon>Devosiaceae</taxon>
        <taxon>Pelagibacterium</taxon>
    </lineage>
</organism>
<accession>A0A916R8H8</accession>
<dbReference type="OrthoDB" id="7960576at2"/>
<keyword evidence="2" id="KW-1185">Reference proteome</keyword>
<reference evidence="1 2" key="1">
    <citation type="journal article" date="2014" name="Int. J. Syst. Evol. Microbiol.">
        <title>Complete genome sequence of Corynebacterium casei LMG S-19264T (=DSM 44701T), isolated from a smear-ripened cheese.</title>
        <authorList>
            <consortium name="US DOE Joint Genome Institute (JGI-PGF)"/>
            <person name="Walter F."/>
            <person name="Albersmeier A."/>
            <person name="Kalinowski J."/>
            <person name="Ruckert C."/>
        </authorList>
    </citation>
    <scope>NUCLEOTIDE SEQUENCE [LARGE SCALE GENOMIC DNA]</scope>
    <source>
        <strain evidence="1 2">CGMCC 1.15896</strain>
    </source>
</reference>
<dbReference type="AlphaFoldDB" id="A0A916R8H8"/>
<name>A0A916R8H8_9HYPH</name>
<dbReference type="Proteomes" id="UP000596977">
    <property type="component" value="Unassembled WGS sequence"/>
</dbReference>
<evidence type="ECO:0000313" key="1">
    <source>
        <dbReference type="EMBL" id="GGA40865.1"/>
    </source>
</evidence>
<sequence>MPQYRSFTGKEPRGTIIVRVVASAKGPRAFIREVRDPADIAEDAIEQSEEMPVEEALALARNKSSNMKGPTDVVIELAPDTEWNESWGNLG</sequence>
<proteinExistence type="predicted"/>
<evidence type="ECO:0000313" key="2">
    <source>
        <dbReference type="Proteomes" id="UP000596977"/>
    </source>
</evidence>